<dbReference type="Gene3D" id="1.10.238.10">
    <property type="entry name" value="EF-hand"/>
    <property type="match status" value="1"/>
</dbReference>
<keyword evidence="4" id="KW-0812">Transmembrane</keyword>
<dbReference type="Proteomes" id="UP001190926">
    <property type="component" value="Unassembled WGS sequence"/>
</dbReference>
<evidence type="ECO:0000259" key="5">
    <source>
        <dbReference type="PROSITE" id="PS50222"/>
    </source>
</evidence>
<keyword evidence="1" id="KW-0479">Metal-binding</keyword>
<keyword evidence="7" id="KW-1185">Reference proteome</keyword>
<dbReference type="FunFam" id="1.10.238.10:FF:000003">
    <property type="entry name" value="Calmodulin A"/>
    <property type="match status" value="1"/>
</dbReference>
<dbReference type="Pfam" id="PF13499">
    <property type="entry name" value="EF-hand_7"/>
    <property type="match status" value="1"/>
</dbReference>
<sequence>MSVSNILNAEFPLHEISINMINTIKFAVLIMGLIKFLLLQILLHRKMISGFISAFPTRMIFDRDDSTTKNMDKEKRVVVDDDDDEIVCRGEMEMVLRSLGISCQEKLLPARLDTAGIFDIFEEREPSLDEVREAFDVFDDNKDGFIDENELQRVVCALGFKEGWKVENCRRMIGAFDEDGDGKIDFQEFVKFMENSFA</sequence>
<evidence type="ECO:0000313" key="7">
    <source>
        <dbReference type="Proteomes" id="UP001190926"/>
    </source>
</evidence>
<name>A0AAD4JC07_PERFH</name>
<evidence type="ECO:0000256" key="3">
    <source>
        <dbReference type="ARBA" id="ARBA00022837"/>
    </source>
</evidence>
<dbReference type="InterPro" id="IPR018247">
    <property type="entry name" value="EF_Hand_1_Ca_BS"/>
</dbReference>
<dbReference type="InterPro" id="IPR002048">
    <property type="entry name" value="EF_hand_dom"/>
</dbReference>
<evidence type="ECO:0000313" key="6">
    <source>
        <dbReference type="EMBL" id="KAH6830403.1"/>
    </source>
</evidence>
<keyword evidence="2" id="KW-0677">Repeat</keyword>
<dbReference type="AlphaFoldDB" id="A0AAD4JC07"/>
<organism evidence="6 7">
    <name type="scientific">Perilla frutescens var. hirtella</name>
    <name type="common">Perilla citriodora</name>
    <name type="synonym">Perilla setoyensis</name>
    <dbReference type="NCBI Taxonomy" id="608512"/>
    <lineage>
        <taxon>Eukaryota</taxon>
        <taxon>Viridiplantae</taxon>
        <taxon>Streptophyta</taxon>
        <taxon>Embryophyta</taxon>
        <taxon>Tracheophyta</taxon>
        <taxon>Spermatophyta</taxon>
        <taxon>Magnoliopsida</taxon>
        <taxon>eudicotyledons</taxon>
        <taxon>Gunneridae</taxon>
        <taxon>Pentapetalae</taxon>
        <taxon>asterids</taxon>
        <taxon>lamiids</taxon>
        <taxon>Lamiales</taxon>
        <taxon>Lamiaceae</taxon>
        <taxon>Nepetoideae</taxon>
        <taxon>Elsholtzieae</taxon>
        <taxon>Perilla</taxon>
    </lineage>
</organism>
<dbReference type="PANTHER" id="PTHR10891">
    <property type="entry name" value="EF-HAND CALCIUM-BINDING DOMAIN CONTAINING PROTEIN"/>
    <property type="match status" value="1"/>
</dbReference>
<feature type="domain" description="EF-hand" evidence="5">
    <location>
        <begin position="126"/>
        <end position="161"/>
    </location>
</feature>
<evidence type="ECO:0000256" key="1">
    <source>
        <dbReference type="ARBA" id="ARBA00022723"/>
    </source>
</evidence>
<keyword evidence="4" id="KW-1133">Transmembrane helix</keyword>
<dbReference type="SMART" id="SM00054">
    <property type="entry name" value="EFh"/>
    <property type="match status" value="2"/>
</dbReference>
<reference evidence="6 7" key="1">
    <citation type="journal article" date="2021" name="Nat. Commun.">
        <title>Incipient diploidization of the medicinal plant Perilla within 10,000 years.</title>
        <authorList>
            <person name="Zhang Y."/>
            <person name="Shen Q."/>
            <person name="Leng L."/>
            <person name="Zhang D."/>
            <person name="Chen S."/>
            <person name="Shi Y."/>
            <person name="Ning Z."/>
            <person name="Chen S."/>
        </authorList>
    </citation>
    <scope>NUCLEOTIDE SEQUENCE [LARGE SCALE GENOMIC DNA]</scope>
    <source>
        <strain evidence="7">cv. PC099</strain>
    </source>
</reference>
<feature type="domain" description="EF-hand" evidence="5">
    <location>
        <begin position="164"/>
        <end position="198"/>
    </location>
</feature>
<dbReference type="InterPro" id="IPR039647">
    <property type="entry name" value="EF_hand_pair_protein_CML-like"/>
</dbReference>
<gene>
    <name evidence="6" type="ORF">C2S53_007569</name>
</gene>
<keyword evidence="4" id="KW-0472">Membrane</keyword>
<evidence type="ECO:0000256" key="4">
    <source>
        <dbReference type="SAM" id="Phobius"/>
    </source>
</evidence>
<keyword evidence="3" id="KW-0106">Calcium</keyword>
<dbReference type="PROSITE" id="PS50222">
    <property type="entry name" value="EF_HAND_2"/>
    <property type="match status" value="2"/>
</dbReference>
<protein>
    <recommendedName>
        <fullName evidence="5">EF-hand domain-containing protein</fullName>
    </recommendedName>
</protein>
<accession>A0AAD4JC07</accession>
<comment type="caution">
    <text evidence="6">The sequence shown here is derived from an EMBL/GenBank/DDBJ whole genome shotgun (WGS) entry which is preliminary data.</text>
</comment>
<evidence type="ECO:0000256" key="2">
    <source>
        <dbReference type="ARBA" id="ARBA00022737"/>
    </source>
</evidence>
<dbReference type="CDD" id="cd00051">
    <property type="entry name" value="EFh"/>
    <property type="match status" value="1"/>
</dbReference>
<dbReference type="PROSITE" id="PS00018">
    <property type="entry name" value="EF_HAND_1"/>
    <property type="match status" value="2"/>
</dbReference>
<dbReference type="PRINTS" id="PR01697">
    <property type="entry name" value="PARVALBUMIN"/>
</dbReference>
<dbReference type="EMBL" id="SDAM02000099">
    <property type="protein sequence ID" value="KAH6830403.1"/>
    <property type="molecule type" value="Genomic_DNA"/>
</dbReference>
<proteinExistence type="predicted"/>
<dbReference type="GO" id="GO:0005509">
    <property type="term" value="F:calcium ion binding"/>
    <property type="evidence" value="ECO:0007669"/>
    <property type="project" value="InterPro"/>
</dbReference>
<feature type="transmembrane region" description="Helical" evidence="4">
    <location>
        <begin position="20"/>
        <end position="43"/>
    </location>
</feature>
<dbReference type="SUPFAM" id="SSF47473">
    <property type="entry name" value="EF-hand"/>
    <property type="match status" value="1"/>
</dbReference>
<dbReference type="InterPro" id="IPR011992">
    <property type="entry name" value="EF-hand-dom_pair"/>
</dbReference>